<accession>A0A4Z1P7Q6</accession>
<keyword evidence="2" id="KW-1185">Reference proteome</keyword>
<evidence type="ECO:0000313" key="2">
    <source>
        <dbReference type="Proteomes" id="UP000298493"/>
    </source>
</evidence>
<reference evidence="1 2" key="1">
    <citation type="submission" date="2019-04" db="EMBL/GenBank/DDBJ databases">
        <title>High contiguity whole genome sequence and gene annotation resource for two Venturia nashicola isolates.</title>
        <authorList>
            <person name="Prokchorchik M."/>
            <person name="Won K."/>
            <person name="Lee Y."/>
            <person name="Choi E.D."/>
            <person name="Segonzac C."/>
            <person name="Sohn K.H."/>
        </authorList>
    </citation>
    <scope>NUCLEOTIDE SEQUENCE [LARGE SCALE GENOMIC DNA]</scope>
    <source>
        <strain evidence="1 2">PRI2</strain>
    </source>
</reference>
<gene>
    <name evidence="1" type="ORF">E6O75_ATG04378</name>
</gene>
<name>A0A4Z1P7Q6_9PEZI</name>
<comment type="caution">
    <text evidence="1">The sequence shown here is derived from an EMBL/GenBank/DDBJ whole genome shotgun (WGS) entry which is preliminary data.</text>
</comment>
<proteinExistence type="predicted"/>
<evidence type="ECO:0000313" key="1">
    <source>
        <dbReference type="EMBL" id="TID25173.1"/>
    </source>
</evidence>
<protein>
    <submittedName>
        <fullName evidence="1">Uncharacterized protein</fullName>
    </submittedName>
</protein>
<organism evidence="1 2">
    <name type="scientific">Venturia nashicola</name>
    <dbReference type="NCBI Taxonomy" id="86259"/>
    <lineage>
        <taxon>Eukaryota</taxon>
        <taxon>Fungi</taxon>
        <taxon>Dikarya</taxon>
        <taxon>Ascomycota</taxon>
        <taxon>Pezizomycotina</taxon>
        <taxon>Dothideomycetes</taxon>
        <taxon>Pleosporomycetidae</taxon>
        <taxon>Venturiales</taxon>
        <taxon>Venturiaceae</taxon>
        <taxon>Venturia</taxon>
    </lineage>
</organism>
<dbReference type="AlphaFoldDB" id="A0A4Z1P7Q6"/>
<dbReference type="EMBL" id="SNSC02000004">
    <property type="protein sequence ID" value="TID25173.1"/>
    <property type="molecule type" value="Genomic_DNA"/>
</dbReference>
<sequence length="162" mass="19221">MSPPNLLTIPREIRQRILKYTRPDYDLRVDCKPAFICWKFVPQYTHKETSRWVRDLCLVNSEIARDMVWVQGQKAEKQRATERKKAALKERHPLFEEEVTFGYSRVLSWVACFARQPEGWEKLLHLGYTGWLTGDRLMIIRREGFNDISNRSARSHWVVSLA</sequence>
<dbReference type="Proteomes" id="UP000298493">
    <property type="component" value="Unassembled WGS sequence"/>
</dbReference>